<dbReference type="UniPathway" id="UPA00331">
    <property type="reaction ID" value="UER00451"/>
</dbReference>
<evidence type="ECO:0000256" key="15">
    <source>
        <dbReference type="HAMAP-Rule" id="MF_00464"/>
    </source>
</evidence>
<reference evidence="16" key="2">
    <citation type="journal article" date="2012" name="PLoS ONE">
        <title>A Deeply Branching Thermophilic Bacterium with an Ancient Acetyl-CoA Pathway Dominates a Subsurface Ecosystem.</title>
        <authorList>
            <person name="Takami H."/>
            <person name="Noguchi H."/>
            <person name="Takaki Y."/>
            <person name="Uchiyama I."/>
            <person name="Toyoda A."/>
            <person name="Nishi S."/>
            <person name="Chee G.-J."/>
            <person name="Arai W."/>
            <person name="Nunoura T."/>
            <person name="Itoh T."/>
            <person name="Hattori M."/>
            <person name="Takai K."/>
        </authorList>
    </citation>
    <scope>NUCLEOTIDE SEQUENCE</scope>
</reference>
<evidence type="ECO:0000256" key="10">
    <source>
        <dbReference type="ARBA" id="ARBA00023270"/>
    </source>
</evidence>
<evidence type="ECO:0000256" key="12">
    <source>
        <dbReference type="ARBA" id="ARBA00048112"/>
    </source>
</evidence>
<evidence type="ECO:0000256" key="2">
    <source>
        <dbReference type="ARBA" id="ARBA00011601"/>
    </source>
</evidence>
<keyword evidence="3 15" id="KW-0949">S-adenosyl-L-methionine</keyword>
<evidence type="ECO:0000256" key="9">
    <source>
        <dbReference type="ARBA" id="ARBA00023239"/>
    </source>
</evidence>
<evidence type="ECO:0000256" key="7">
    <source>
        <dbReference type="ARBA" id="ARBA00023115"/>
    </source>
</evidence>
<reference evidence="16" key="1">
    <citation type="journal article" date="2005" name="Environ. Microbiol.">
        <title>Genetic and functional properties of uncultivated thermophilic crenarchaeotes from a subsurface gold mine as revealed by analysis of genome fragments.</title>
        <authorList>
            <person name="Nunoura T."/>
            <person name="Hirayama H."/>
            <person name="Takami H."/>
            <person name="Oida H."/>
            <person name="Nishi S."/>
            <person name="Shimamura S."/>
            <person name="Suzuki Y."/>
            <person name="Inagaki F."/>
            <person name="Takai K."/>
            <person name="Nealson K.H."/>
            <person name="Horikoshi K."/>
        </authorList>
    </citation>
    <scope>NUCLEOTIDE SEQUENCE</scope>
</reference>
<dbReference type="NCBIfam" id="TIGR03330">
    <property type="entry name" value="SAM_DCase_Bsu"/>
    <property type="match status" value="1"/>
</dbReference>
<comment type="function">
    <text evidence="13 15">Catalyzes the decarboxylation of S-adenosylmethionine to S-adenosylmethioninamine (dcAdoMet), the propylamine donor required for the synthesis of the polyamines spermine and spermidine from the diamine putrescine.</text>
</comment>
<evidence type="ECO:0000256" key="14">
    <source>
        <dbReference type="ARBA" id="ARBA00061583"/>
    </source>
</evidence>
<comment type="cofactor">
    <cofactor evidence="15">
        <name>pyruvate</name>
        <dbReference type="ChEBI" id="CHEBI:15361"/>
    </cofactor>
    <text evidence="15">Binds 1 pyruvoyl group covalently per subunit.</text>
</comment>
<dbReference type="GO" id="GO:0008295">
    <property type="term" value="P:spermidine biosynthetic process"/>
    <property type="evidence" value="ECO:0007669"/>
    <property type="project" value="UniProtKB-UniRule"/>
</dbReference>
<dbReference type="InterPro" id="IPR003826">
    <property type="entry name" value="AdoMetDC_fam_prok"/>
</dbReference>
<dbReference type="Gene3D" id="3.30.360.110">
    <property type="entry name" value="S-adenosylmethionine decarboxylase domain"/>
    <property type="match status" value="1"/>
</dbReference>
<dbReference type="PANTHER" id="PTHR33866">
    <property type="entry name" value="S-ADENOSYLMETHIONINE DECARBOXYLASE PROENZYME"/>
    <property type="match status" value="1"/>
</dbReference>
<feature type="chain" id="PRO_5023401635" description="S-adenosylmethionine decarboxylase alpha chain" evidence="15">
    <location>
        <begin position="65"/>
        <end position="137"/>
    </location>
</feature>
<evidence type="ECO:0000256" key="5">
    <source>
        <dbReference type="ARBA" id="ARBA00022813"/>
    </source>
</evidence>
<evidence type="ECO:0000256" key="6">
    <source>
        <dbReference type="ARBA" id="ARBA00023066"/>
    </source>
</evidence>
<proteinExistence type="inferred from homology"/>
<dbReference type="SUPFAM" id="SSF56276">
    <property type="entry name" value="S-adenosylmethionine decarboxylase"/>
    <property type="match status" value="1"/>
</dbReference>
<dbReference type="InterPro" id="IPR016067">
    <property type="entry name" value="S-AdoMet_deCO2ase_core"/>
</dbReference>
<dbReference type="FunFam" id="3.30.360.110:FF:000001">
    <property type="entry name" value="S-adenosylmethionine decarboxylase proenzyme"/>
    <property type="match status" value="1"/>
</dbReference>
<comment type="PTM">
    <text evidence="15">Is synthesized initially as an inactive proenzyme. Formation of the active enzyme involves a self-maturation process in which the active site pyruvoyl group is generated from an internal serine residue via an autocatalytic post-translational modification. Two non-identical subunits are generated from the proenzyme in this reaction, and the pyruvate is formed at the N-terminus of the alpha chain, which is derived from the carboxyl end of the proenzyme. The post-translation cleavage follows an unusual pathway, termed non-hydrolytic serinolysis, in which the side chain hydroxyl group of the serine supplies its oxygen atom to form the C-terminus of the beta chain, while the remainder of the serine residue undergoes an oxidative deamination to produce ammonia and the pyruvoyl group blocking the N-terminus of the alpha chain.</text>
</comment>
<dbReference type="EC" id="4.1.1.50" evidence="15"/>
<dbReference type="HAMAP" id="MF_00464">
    <property type="entry name" value="AdoMetDC_1"/>
    <property type="match status" value="1"/>
</dbReference>
<feature type="site" description="Cleavage (non-hydrolytic); by autolysis" evidence="15">
    <location>
        <begin position="64"/>
        <end position="65"/>
    </location>
</feature>
<dbReference type="Gene3D" id="3.30.160.750">
    <property type="match status" value="1"/>
</dbReference>
<dbReference type="GO" id="GO:0005829">
    <property type="term" value="C:cytosol"/>
    <property type="evidence" value="ECO:0007669"/>
    <property type="project" value="TreeGrafter"/>
</dbReference>
<keyword evidence="9 15" id="KW-0456">Lyase</keyword>
<keyword evidence="10 15" id="KW-0704">Schiff base</keyword>
<dbReference type="AlphaFoldDB" id="H5SF62"/>
<dbReference type="InterPro" id="IPR042284">
    <property type="entry name" value="AdoMetDC_N"/>
</dbReference>
<organism evidence="16">
    <name type="scientific">uncultured Acetothermia bacterium</name>
    <dbReference type="NCBI Taxonomy" id="236499"/>
    <lineage>
        <taxon>Bacteria</taxon>
        <taxon>Candidatus Bipolaricaulota</taxon>
        <taxon>environmental samples</taxon>
    </lineage>
</organism>
<evidence type="ECO:0000256" key="11">
    <source>
        <dbReference type="ARBA" id="ARBA00023317"/>
    </source>
</evidence>
<feature type="active site" description="Schiff-base intermediate with substrate; via pyruvic acid" evidence="15">
    <location>
        <position position="65"/>
    </location>
</feature>
<keyword evidence="4 15" id="KW-0210">Decarboxylase</keyword>
<feature type="active site" description="Proton donor; for catalytic activity" evidence="15">
    <location>
        <position position="85"/>
    </location>
</feature>
<comment type="similarity">
    <text evidence="14 15">Belongs to the prokaryotic AdoMetDC family. Type 1 subfamily.</text>
</comment>
<evidence type="ECO:0000256" key="8">
    <source>
        <dbReference type="ARBA" id="ARBA00023145"/>
    </source>
</evidence>
<accession>H5SF62</accession>
<evidence type="ECO:0000256" key="13">
    <source>
        <dbReference type="ARBA" id="ARBA00056215"/>
    </source>
</evidence>
<evidence type="ECO:0000256" key="1">
    <source>
        <dbReference type="ARBA" id="ARBA00004911"/>
    </source>
</evidence>
<feature type="active site" description="Proton acceptor; for processing activity" evidence="15">
    <location>
        <position position="70"/>
    </location>
</feature>
<gene>
    <name evidence="15" type="primary">speH</name>
    <name evidence="16" type="ORF">HGMM_F20D08C19</name>
</gene>
<keyword evidence="11 15" id="KW-0670">Pyruvate</keyword>
<dbReference type="PANTHER" id="PTHR33866:SF2">
    <property type="entry name" value="S-ADENOSYLMETHIONINE DECARBOXYLASE PROENZYME"/>
    <property type="match status" value="1"/>
</dbReference>
<dbReference type="InterPro" id="IPR042286">
    <property type="entry name" value="AdoMetDC_C"/>
</dbReference>
<comment type="subunit">
    <text evidence="2 15">Heterotetramer of two alpha and two beta chains arranged as a dimer of alpha/beta heterodimers.</text>
</comment>
<keyword evidence="8 15" id="KW-0865">Zymogen</keyword>
<dbReference type="GO" id="GO:0004014">
    <property type="term" value="F:adenosylmethionine decarboxylase activity"/>
    <property type="evidence" value="ECO:0007669"/>
    <property type="project" value="UniProtKB-UniRule"/>
</dbReference>
<dbReference type="EMBL" id="AP011700">
    <property type="protein sequence ID" value="BAL54798.1"/>
    <property type="molecule type" value="Genomic_DNA"/>
</dbReference>
<evidence type="ECO:0000256" key="3">
    <source>
        <dbReference type="ARBA" id="ARBA00022691"/>
    </source>
</evidence>
<name>H5SF62_9BACT</name>
<comment type="catalytic activity">
    <reaction evidence="12 15">
        <text>S-adenosyl-L-methionine + H(+) = S-adenosyl 3-(methylsulfanyl)propylamine + CO2</text>
        <dbReference type="Rhea" id="RHEA:15981"/>
        <dbReference type="ChEBI" id="CHEBI:15378"/>
        <dbReference type="ChEBI" id="CHEBI:16526"/>
        <dbReference type="ChEBI" id="CHEBI:57443"/>
        <dbReference type="ChEBI" id="CHEBI:59789"/>
        <dbReference type="EC" id="4.1.1.50"/>
    </reaction>
</comment>
<evidence type="ECO:0000313" key="16">
    <source>
        <dbReference type="EMBL" id="BAL54798.1"/>
    </source>
</evidence>
<evidence type="ECO:0000256" key="4">
    <source>
        <dbReference type="ARBA" id="ARBA00022793"/>
    </source>
</evidence>
<protein>
    <recommendedName>
        <fullName evidence="15">S-adenosylmethionine decarboxylase proenzyme</fullName>
        <shortName evidence="15">AdoMetDC</shortName>
        <shortName evidence="15">SAMDC</shortName>
        <ecNumber evidence="15">4.1.1.50</ecNumber>
    </recommendedName>
    <component>
        <recommendedName>
            <fullName evidence="15">S-adenosylmethionine decarboxylase beta chain</fullName>
        </recommendedName>
    </component>
    <component>
        <recommendedName>
            <fullName evidence="15">S-adenosylmethionine decarboxylase alpha chain</fullName>
        </recommendedName>
    </component>
</protein>
<feature type="modified residue" description="Pyruvic acid (Ser); by autocatalysis" evidence="15">
    <location>
        <position position="65"/>
    </location>
</feature>
<dbReference type="Pfam" id="PF02675">
    <property type="entry name" value="AdoMet_dc"/>
    <property type="match status" value="1"/>
</dbReference>
<sequence length="137" mass="14698">MREQALGRHLIVEVWGADPHVLDDVTALEQLLLEAARAAHATVIESVFHHFSPYGVSGVVVIAESHLTIHTWPEYGYAAIDIFTCGPKMDLEAAVDVIARGLGGRMLQLEISRGKAVLRDARPSYAPTAASVAGTAN</sequence>
<keyword evidence="7 15" id="KW-0620">Polyamine biosynthesis</keyword>
<feature type="chain" id="PRO_5023401636" description="S-adenosylmethionine decarboxylase beta chain" evidence="15">
    <location>
        <begin position="1"/>
        <end position="64"/>
    </location>
</feature>
<keyword evidence="5 15" id="KW-0068">Autocatalytic cleavage</keyword>
<dbReference type="InterPro" id="IPR017716">
    <property type="entry name" value="S-AdoMet_deCOase_pro-enz"/>
</dbReference>
<comment type="pathway">
    <text evidence="1 15">Amine and polyamine biosynthesis; S-adenosylmethioninamine biosynthesis; S-adenosylmethioninamine from S-adenosyl-L-methionine: step 1/1.</text>
</comment>
<keyword evidence="6 15" id="KW-0745">Spermidine biosynthesis</keyword>